<keyword evidence="1" id="KW-0812">Transmembrane</keyword>
<sequence length="252" mass="28468">MNSEFYLRLGLFGLCVGVLVGLVLWLVWRKNRKAERERLDELTAFAESLGGTVTYRRAGARPWSADLTRAMADEHGTFLKWLGRQSEPRFDHVLDFRRGRWQVRVSEASMEKATSTSTRTAQEVRIEVATADLVPLKIVRRRHSGSAAQERNWAGEMPVTVARDDDPLWMELKLPAFVDHEFVAFTSDLPEAAGVLNHQFLELLLDEMQLRNLTFESGIAYTVMDGPILPGVVLQTVDSMTALLDRVPGAQR</sequence>
<dbReference type="RefSeq" id="WP_189258715.1">
    <property type="nucleotide sequence ID" value="NZ_BMRE01000055.1"/>
</dbReference>
<gene>
    <name evidence="2" type="ORF">GCM10010178_76940</name>
</gene>
<feature type="transmembrane region" description="Helical" evidence="1">
    <location>
        <begin position="6"/>
        <end position="28"/>
    </location>
</feature>
<comment type="caution">
    <text evidence="2">The sequence shown here is derived from an EMBL/GenBank/DDBJ whole genome shotgun (WGS) entry which is preliminary data.</text>
</comment>
<evidence type="ECO:0000256" key="1">
    <source>
        <dbReference type="SAM" id="Phobius"/>
    </source>
</evidence>
<organism evidence="2 3">
    <name type="scientific">Lentzea flava</name>
    <dbReference type="NCBI Taxonomy" id="103732"/>
    <lineage>
        <taxon>Bacteria</taxon>
        <taxon>Bacillati</taxon>
        <taxon>Actinomycetota</taxon>
        <taxon>Actinomycetes</taxon>
        <taxon>Pseudonocardiales</taxon>
        <taxon>Pseudonocardiaceae</taxon>
        <taxon>Lentzea</taxon>
    </lineage>
</organism>
<keyword evidence="1" id="KW-1133">Transmembrane helix</keyword>
<name>A0ABQ2V9M2_9PSEU</name>
<reference evidence="3" key="1">
    <citation type="journal article" date="2019" name="Int. J. Syst. Evol. Microbiol.">
        <title>The Global Catalogue of Microorganisms (GCM) 10K type strain sequencing project: providing services to taxonomists for standard genome sequencing and annotation.</title>
        <authorList>
            <consortium name="The Broad Institute Genomics Platform"/>
            <consortium name="The Broad Institute Genome Sequencing Center for Infectious Disease"/>
            <person name="Wu L."/>
            <person name="Ma J."/>
        </authorList>
    </citation>
    <scope>NUCLEOTIDE SEQUENCE [LARGE SCALE GENOMIC DNA]</scope>
    <source>
        <strain evidence="3">JCM 3296</strain>
    </source>
</reference>
<accession>A0ABQ2V9M2</accession>
<keyword evidence="1" id="KW-0472">Membrane</keyword>
<proteinExistence type="predicted"/>
<evidence type="ECO:0000313" key="3">
    <source>
        <dbReference type="Proteomes" id="UP000649573"/>
    </source>
</evidence>
<keyword evidence="3" id="KW-1185">Reference proteome</keyword>
<dbReference type="Proteomes" id="UP000649573">
    <property type="component" value="Unassembled WGS sequence"/>
</dbReference>
<dbReference type="EMBL" id="BMRE01000055">
    <property type="protein sequence ID" value="GGU74145.1"/>
    <property type="molecule type" value="Genomic_DNA"/>
</dbReference>
<protein>
    <submittedName>
        <fullName evidence="2">Uncharacterized protein</fullName>
    </submittedName>
</protein>
<evidence type="ECO:0000313" key="2">
    <source>
        <dbReference type="EMBL" id="GGU74145.1"/>
    </source>
</evidence>